<sequence>MNDLGWGRSGGSGGNSGNKGSGGGQGPGGSVCGAHEDGVYGGHGSGPEGSRKAFGGRMRGVR</sequence>
<dbReference type="EMBL" id="BAAASG010000016">
    <property type="protein sequence ID" value="GAA2510817.1"/>
    <property type="molecule type" value="Genomic_DNA"/>
</dbReference>
<feature type="region of interest" description="Disordered" evidence="1">
    <location>
        <begin position="1"/>
        <end position="62"/>
    </location>
</feature>
<gene>
    <name evidence="2" type="ORF">GCM10010276_66860</name>
</gene>
<reference evidence="3" key="1">
    <citation type="journal article" date="2019" name="Int. J. Syst. Evol. Microbiol.">
        <title>The Global Catalogue of Microorganisms (GCM) 10K type strain sequencing project: providing services to taxonomists for standard genome sequencing and annotation.</title>
        <authorList>
            <consortium name="The Broad Institute Genomics Platform"/>
            <consortium name="The Broad Institute Genome Sequencing Center for Infectious Disease"/>
            <person name="Wu L."/>
            <person name="Ma J."/>
        </authorList>
    </citation>
    <scope>NUCLEOTIDE SEQUENCE [LARGE SCALE GENOMIC DNA]</scope>
    <source>
        <strain evidence="3">JCM 4395</strain>
    </source>
</reference>
<dbReference type="Proteomes" id="UP001501777">
    <property type="component" value="Unassembled WGS sequence"/>
</dbReference>
<organism evidence="2 3">
    <name type="scientific">Streptomyces longisporus</name>
    <dbReference type="NCBI Taxonomy" id="1948"/>
    <lineage>
        <taxon>Bacteria</taxon>
        <taxon>Bacillati</taxon>
        <taxon>Actinomycetota</taxon>
        <taxon>Actinomycetes</taxon>
        <taxon>Kitasatosporales</taxon>
        <taxon>Streptomycetaceae</taxon>
        <taxon>Streptomyces</taxon>
    </lineage>
</organism>
<proteinExistence type="predicted"/>
<accession>A0ABP6A5B6</accession>
<keyword evidence="3" id="KW-1185">Reference proteome</keyword>
<comment type="caution">
    <text evidence="2">The sequence shown here is derived from an EMBL/GenBank/DDBJ whole genome shotgun (WGS) entry which is preliminary data.</text>
</comment>
<feature type="compositionally biased region" description="Gly residues" evidence="1">
    <location>
        <begin position="7"/>
        <end position="31"/>
    </location>
</feature>
<evidence type="ECO:0000313" key="2">
    <source>
        <dbReference type="EMBL" id="GAA2510817.1"/>
    </source>
</evidence>
<evidence type="ECO:0000313" key="3">
    <source>
        <dbReference type="Proteomes" id="UP001501777"/>
    </source>
</evidence>
<protein>
    <submittedName>
        <fullName evidence="2">Uncharacterized protein</fullName>
    </submittedName>
</protein>
<evidence type="ECO:0000256" key="1">
    <source>
        <dbReference type="SAM" id="MobiDB-lite"/>
    </source>
</evidence>
<name>A0ABP6A5B6_STRLO</name>